<dbReference type="EMBL" id="CH445339">
    <property type="protein sequence ID" value="EAT82754.1"/>
    <property type="molecule type" value="Genomic_DNA"/>
</dbReference>
<feature type="region of interest" description="Disordered" evidence="1">
    <location>
        <begin position="46"/>
        <end position="68"/>
    </location>
</feature>
<dbReference type="GeneID" id="5976686"/>
<evidence type="ECO:0000313" key="3">
    <source>
        <dbReference type="Proteomes" id="UP000001055"/>
    </source>
</evidence>
<accession>Q0UFH5</accession>
<gene>
    <name evidence="2" type="ORF">SNOG_09489</name>
</gene>
<proteinExistence type="predicted"/>
<dbReference type="InParanoid" id="Q0UFH5"/>
<dbReference type="RefSeq" id="XP_001799781.1">
    <property type="nucleotide sequence ID" value="XM_001799729.1"/>
</dbReference>
<organism evidence="2 3">
    <name type="scientific">Phaeosphaeria nodorum (strain SN15 / ATCC MYA-4574 / FGSC 10173)</name>
    <name type="common">Glume blotch fungus</name>
    <name type="synonym">Parastagonospora nodorum</name>
    <dbReference type="NCBI Taxonomy" id="321614"/>
    <lineage>
        <taxon>Eukaryota</taxon>
        <taxon>Fungi</taxon>
        <taxon>Dikarya</taxon>
        <taxon>Ascomycota</taxon>
        <taxon>Pezizomycotina</taxon>
        <taxon>Dothideomycetes</taxon>
        <taxon>Pleosporomycetidae</taxon>
        <taxon>Pleosporales</taxon>
        <taxon>Pleosporineae</taxon>
        <taxon>Phaeosphaeriaceae</taxon>
        <taxon>Parastagonospora</taxon>
    </lineage>
</organism>
<sequence length="102" mass="11607">MAYTLVITADAADQCHNPISYAQSRARCRFAADQIFNKVSLMKSEEETELPDSQANSTSKDLNNGASTPLRTDHFKVYKQIIAIPMNIRYDKRRQGLKLRTQ</sequence>
<evidence type="ECO:0000313" key="2">
    <source>
        <dbReference type="EMBL" id="EAT82754.1"/>
    </source>
</evidence>
<reference evidence="3" key="1">
    <citation type="journal article" date="2007" name="Plant Cell">
        <title>Dothideomycete-plant interactions illuminated by genome sequencing and EST analysis of the wheat pathogen Stagonospora nodorum.</title>
        <authorList>
            <person name="Hane J.K."/>
            <person name="Lowe R.G."/>
            <person name="Solomon P.S."/>
            <person name="Tan K.C."/>
            <person name="Schoch C.L."/>
            <person name="Spatafora J.W."/>
            <person name="Crous P.W."/>
            <person name="Kodira C."/>
            <person name="Birren B.W."/>
            <person name="Galagan J.E."/>
            <person name="Torriani S.F."/>
            <person name="McDonald B.A."/>
            <person name="Oliver R.P."/>
        </authorList>
    </citation>
    <scope>NUCLEOTIDE SEQUENCE [LARGE SCALE GENOMIC DNA]</scope>
    <source>
        <strain evidence="3">SN15 / ATCC MYA-4574 / FGSC 10173</strain>
    </source>
</reference>
<dbReference type="KEGG" id="pno:SNOG_09489"/>
<name>Q0UFH5_PHANO</name>
<dbReference type="AlphaFoldDB" id="Q0UFH5"/>
<feature type="compositionally biased region" description="Polar residues" evidence="1">
    <location>
        <begin position="51"/>
        <end position="68"/>
    </location>
</feature>
<dbReference type="Proteomes" id="UP000001055">
    <property type="component" value="Unassembled WGS sequence"/>
</dbReference>
<protein>
    <submittedName>
        <fullName evidence="2">Uncharacterized protein</fullName>
    </submittedName>
</protein>
<evidence type="ECO:0000256" key="1">
    <source>
        <dbReference type="SAM" id="MobiDB-lite"/>
    </source>
</evidence>